<dbReference type="AlphaFoldDB" id="A0A7X2ZBV7"/>
<dbReference type="Gene3D" id="1.10.10.1320">
    <property type="entry name" value="Anti-sigma factor, zinc-finger domain"/>
    <property type="match status" value="1"/>
</dbReference>
<feature type="transmembrane region" description="Helical" evidence="2">
    <location>
        <begin position="105"/>
        <end position="125"/>
    </location>
</feature>
<proteinExistence type="predicted"/>
<dbReference type="Proteomes" id="UP000450917">
    <property type="component" value="Unassembled WGS sequence"/>
</dbReference>
<feature type="region of interest" description="Disordered" evidence="1">
    <location>
        <begin position="74"/>
        <end position="97"/>
    </location>
</feature>
<evidence type="ECO:0000256" key="1">
    <source>
        <dbReference type="SAM" id="MobiDB-lite"/>
    </source>
</evidence>
<protein>
    <recommendedName>
        <fullName evidence="5">Zinc-finger domain-containing protein</fullName>
    </recommendedName>
</protein>
<evidence type="ECO:0000256" key="2">
    <source>
        <dbReference type="SAM" id="Phobius"/>
    </source>
</evidence>
<accession>A0A7X2ZBV7</accession>
<evidence type="ECO:0000313" key="3">
    <source>
        <dbReference type="EMBL" id="MUG72118.1"/>
    </source>
</evidence>
<evidence type="ECO:0000313" key="4">
    <source>
        <dbReference type="Proteomes" id="UP000450917"/>
    </source>
</evidence>
<keyword evidence="2" id="KW-1133">Transmembrane helix</keyword>
<gene>
    <name evidence="3" type="ORF">GNP93_15710</name>
</gene>
<organism evidence="3 4">
    <name type="scientific">Paenibacillus validus</name>
    <dbReference type="NCBI Taxonomy" id="44253"/>
    <lineage>
        <taxon>Bacteria</taxon>
        <taxon>Bacillati</taxon>
        <taxon>Bacillota</taxon>
        <taxon>Bacilli</taxon>
        <taxon>Bacillales</taxon>
        <taxon>Paenibacillaceae</taxon>
        <taxon>Paenibacillus</taxon>
    </lineage>
</organism>
<comment type="caution">
    <text evidence="3">The sequence shown here is derived from an EMBL/GenBank/DDBJ whole genome shotgun (WGS) entry which is preliminary data.</text>
</comment>
<dbReference type="InterPro" id="IPR041916">
    <property type="entry name" value="Anti_sigma_zinc_sf"/>
</dbReference>
<sequence>MTGIHPKDHELLHYLNNRCPELETRRIRRHLNDCSFCRERLSAFLDVELALNELPLISAPAGMSERVLQALKTDARSGDGSSSLSPSDRVFRSEAARKPKRSSELMNGMVAIAATYLFIATGIIGKITSFSADGLESGVRNGAIQLYQAVETVSRHLLS</sequence>
<evidence type="ECO:0008006" key="5">
    <source>
        <dbReference type="Google" id="ProtNLM"/>
    </source>
</evidence>
<name>A0A7X2ZBV7_9BACL</name>
<dbReference type="EMBL" id="WNZX01000013">
    <property type="protein sequence ID" value="MUG72118.1"/>
    <property type="molecule type" value="Genomic_DNA"/>
</dbReference>
<feature type="compositionally biased region" description="Low complexity" evidence="1">
    <location>
        <begin position="78"/>
        <end position="88"/>
    </location>
</feature>
<keyword evidence="2" id="KW-0812">Transmembrane</keyword>
<reference evidence="3 4" key="1">
    <citation type="submission" date="2019-11" db="EMBL/GenBank/DDBJ databases">
        <title>Draft genome sequences of five Paenibacillus species of dairy origin.</title>
        <authorList>
            <person name="Olajide A.M."/>
            <person name="Chen S."/>
            <person name="Lapointe G."/>
        </authorList>
    </citation>
    <scope>NUCLEOTIDE SEQUENCE [LARGE SCALE GENOMIC DNA]</scope>
    <source>
        <strain evidence="3 4">2CS3</strain>
    </source>
</reference>
<keyword evidence="4" id="KW-1185">Reference proteome</keyword>
<keyword evidence="2" id="KW-0472">Membrane</keyword>
<dbReference type="RefSeq" id="WP_054798215.1">
    <property type="nucleotide sequence ID" value="NZ_JARTHJ010000032.1"/>
</dbReference>